<dbReference type="Proteomes" id="UP000288227">
    <property type="component" value="Unassembled WGS sequence"/>
</dbReference>
<comment type="caution">
    <text evidence="1">The sequence shown here is derived from an EMBL/GenBank/DDBJ whole genome shotgun (WGS) entry which is preliminary data.</text>
</comment>
<proteinExistence type="predicted"/>
<organism evidence="1 2">
    <name type="scientific">Chryseotalea sanaruensis</name>
    <dbReference type="NCBI Taxonomy" id="2482724"/>
    <lineage>
        <taxon>Bacteria</taxon>
        <taxon>Pseudomonadati</taxon>
        <taxon>Bacteroidota</taxon>
        <taxon>Cytophagia</taxon>
        <taxon>Cytophagales</taxon>
        <taxon>Chryseotaleaceae</taxon>
        <taxon>Chryseotalea</taxon>
    </lineage>
</organism>
<protein>
    <recommendedName>
        <fullName evidence="3">ATP-grasp domain-containing protein</fullName>
    </recommendedName>
</protein>
<name>A0A401U8G2_9BACT</name>
<evidence type="ECO:0000313" key="2">
    <source>
        <dbReference type="Proteomes" id="UP000288227"/>
    </source>
</evidence>
<dbReference type="AlphaFoldDB" id="A0A401U8G2"/>
<reference evidence="1 2" key="1">
    <citation type="submission" date="2018-11" db="EMBL/GenBank/DDBJ databases">
        <title>Chryseotalea sanarue gen. nov., sp., nov., a member of the family Cytophagaceae, isolated from a brackish lake in Hamamatsu Japan.</title>
        <authorList>
            <person name="Maejima Y."/>
            <person name="Iino T."/>
            <person name="Muraguchi Y."/>
            <person name="Fukuda K."/>
            <person name="Ohkuma M."/>
            <person name="Moriuchi R."/>
            <person name="Dohra H."/>
            <person name="Kimbara K."/>
            <person name="Shintani M."/>
        </authorList>
    </citation>
    <scope>NUCLEOTIDE SEQUENCE [LARGE SCALE GENOMIC DNA]</scope>
    <source>
        <strain evidence="1 2">Ys</strain>
    </source>
</reference>
<accession>A0A401U8G2</accession>
<keyword evidence="2" id="KW-1185">Reference proteome</keyword>
<evidence type="ECO:0008006" key="3">
    <source>
        <dbReference type="Google" id="ProtNLM"/>
    </source>
</evidence>
<evidence type="ECO:0000313" key="1">
    <source>
        <dbReference type="EMBL" id="GCC51188.1"/>
    </source>
</evidence>
<gene>
    <name evidence="1" type="ORF">SanaruYs_14080</name>
</gene>
<dbReference type="EMBL" id="BHXQ01000002">
    <property type="protein sequence ID" value="GCC51188.1"/>
    <property type="molecule type" value="Genomic_DNA"/>
</dbReference>
<sequence length="291" mass="33152">MGGMFGESKFKILDKIPQAYKAKTIFIKHNSSFIHVLQQMNEAGLIFPVIFKPDLGERGYRVKRIANEAEAQQYISTFKFDFLVQELVDLPEEFGVFYRRLPSQIKGEVFSIVGKELLTVTGNGKSSLQELILSKDRAKLQWDTLKLQHTAQLNRVIPSGEIFLLNAIGNHCLGTTFLNSNHLISEELNNSFDKISNQIEGFYYGRFDLRCESVAALTAGRIKILELNGCGAEPAHIYQPGFSFWKAVGVMFTHWHYIFKIAQENNKLGAVYLTYTEAKMFYQKFKTAVQP</sequence>
<dbReference type="SUPFAM" id="SSF56059">
    <property type="entry name" value="Glutathione synthetase ATP-binding domain-like"/>
    <property type="match status" value="1"/>
</dbReference>